<dbReference type="InterPro" id="IPR001715">
    <property type="entry name" value="CH_dom"/>
</dbReference>
<dbReference type="PANTHER" id="PTHR47385:SF14">
    <property type="entry name" value="TRANSGELIN"/>
    <property type="match status" value="1"/>
</dbReference>
<feature type="region of interest" description="Disordered" evidence="1">
    <location>
        <begin position="135"/>
        <end position="170"/>
    </location>
</feature>
<dbReference type="PROSITE" id="PS50021">
    <property type="entry name" value="CH"/>
    <property type="match status" value="1"/>
</dbReference>
<protein>
    <recommendedName>
        <fullName evidence="2">Calponin-homology (CH) domain-containing protein</fullName>
    </recommendedName>
</protein>
<dbReference type="GO" id="GO:0015629">
    <property type="term" value="C:actin cytoskeleton"/>
    <property type="evidence" value="ECO:0007669"/>
    <property type="project" value="TreeGrafter"/>
</dbReference>
<feature type="compositionally biased region" description="Basic and acidic residues" evidence="1">
    <location>
        <begin position="153"/>
        <end position="163"/>
    </location>
</feature>
<evidence type="ECO:0000313" key="3">
    <source>
        <dbReference type="EnsemblMetazoa" id="CLYHEMP000876.1"/>
    </source>
</evidence>
<evidence type="ECO:0000313" key="4">
    <source>
        <dbReference type="Proteomes" id="UP000594262"/>
    </source>
</evidence>
<sequence>MEHRHKGFGFTAETKRAIDSKYDIESEREALEWIDAVLGGNSGLKGVTGKDNVQQALANGIILCNLMNAINPGAVKKVHPENANKFKHQENVHNFLVGSEAYGCHRGDIFQTVDLTEDRNMPAVIKGIHTLGRTAQKNNFSGPTIGPKVSTPNKREFSEEQMRHGRVHGI</sequence>
<dbReference type="GO" id="GO:0051015">
    <property type="term" value="F:actin filament binding"/>
    <property type="evidence" value="ECO:0007669"/>
    <property type="project" value="TreeGrafter"/>
</dbReference>
<dbReference type="RefSeq" id="XP_066922045.1">
    <property type="nucleotide sequence ID" value="XM_067065944.1"/>
</dbReference>
<accession>A0A7M5TRW4</accession>
<dbReference type="SMART" id="SM00033">
    <property type="entry name" value="CH"/>
    <property type="match status" value="1"/>
</dbReference>
<dbReference type="InterPro" id="IPR003096">
    <property type="entry name" value="SM22_calponin"/>
</dbReference>
<dbReference type="GO" id="GO:0007015">
    <property type="term" value="P:actin filament organization"/>
    <property type="evidence" value="ECO:0007669"/>
    <property type="project" value="TreeGrafter"/>
</dbReference>
<organism evidence="3 4">
    <name type="scientific">Clytia hemisphaerica</name>
    <dbReference type="NCBI Taxonomy" id="252671"/>
    <lineage>
        <taxon>Eukaryota</taxon>
        <taxon>Metazoa</taxon>
        <taxon>Cnidaria</taxon>
        <taxon>Hydrozoa</taxon>
        <taxon>Hydroidolina</taxon>
        <taxon>Leptothecata</taxon>
        <taxon>Obeliida</taxon>
        <taxon>Clytiidae</taxon>
        <taxon>Clytia</taxon>
    </lineage>
</organism>
<dbReference type="AlphaFoldDB" id="A0A7M5TRW4"/>
<keyword evidence="4" id="KW-1185">Reference proteome</keyword>
<name>A0A7M5TRW4_9CNID</name>
<reference evidence="3" key="1">
    <citation type="submission" date="2021-01" db="UniProtKB">
        <authorList>
            <consortium name="EnsemblMetazoa"/>
        </authorList>
    </citation>
    <scope>IDENTIFICATION</scope>
</reference>
<evidence type="ECO:0000259" key="2">
    <source>
        <dbReference type="PROSITE" id="PS50021"/>
    </source>
</evidence>
<dbReference type="EnsemblMetazoa" id="CLYHEMT000876.1">
    <property type="protein sequence ID" value="CLYHEMP000876.1"/>
    <property type="gene ID" value="CLYHEMG000876"/>
</dbReference>
<dbReference type="PANTHER" id="PTHR47385">
    <property type="entry name" value="CALPONIN"/>
    <property type="match status" value="1"/>
</dbReference>
<dbReference type="InterPro" id="IPR050606">
    <property type="entry name" value="Calponin-like"/>
</dbReference>
<dbReference type="InterPro" id="IPR036872">
    <property type="entry name" value="CH_dom_sf"/>
</dbReference>
<dbReference type="PRINTS" id="PR00888">
    <property type="entry name" value="SM22CALPONIN"/>
</dbReference>
<dbReference type="Proteomes" id="UP000594262">
    <property type="component" value="Unplaced"/>
</dbReference>
<evidence type="ECO:0000256" key="1">
    <source>
        <dbReference type="SAM" id="MobiDB-lite"/>
    </source>
</evidence>
<dbReference type="Gene3D" id="1.10.418.10">
    <property type="entry name" value="Calponin-like domain"/>
    <property type="match status" value="1"/>
</dbReference>
<dbReference type="Pfam" id="PF00307">
    <property type="entry name" value="CH"/>
    <property type="match status" value="1"/>
</dbReference>
<dbReference type="GeneID" id="136809415"/>
<dbReference type="OrthoDB" id="21595at2759"/>
<dbReference type="SUPFAM" id="SSF47576">
    <property type="entry name" value="Calponin-homology domain, CH-domain"/>
    <property type="match status" value="1"/>
</dbReference>
<feature type="domain" description="Calponin-homology (CH)" evidence="2">
    <location>
        <begin position="24"/>
        <end position="136"/>
    </location>
</feature>
<proteinExistence type="predicted"/>